<protein>
    <submittedName>
        <fullName evidence="1">Uncharacterized protein</fullName>
    </submittedName>
</protein>
<accession>A0A0E9VN86</accession>
<proteinExistence type="predicted"/>
<dbReference type="AlphaFoldDB" id="A0A0E9VN86"/>
<reference evidence="1" key="2">
    <citation type="journal article" date="2015" name="Fish Shellfish Immunol.">
        <title>Early steps in the European eel (Anguilla anguilla)-Vibrio vulnificus interaction in the gills: Role of the RtxA13 toxin.</title>
        <authorList>
            <person name="Callol A."/>
            <person name="Pajuelo D."/>
            <person name="Ebbesson L."/>
            <person name="Teles M."/>
            <person name="MacKenzie S."/>
            <person name="Amaro C."/>
        </authorList>
    </citation>
    <scope>NUCLEOTIDE SEQUENCE</scope>
</reference>
<evidence type="ECO:0000313" key="1">
    <source>
        <dbReference type="EMBL" id="JAH78850.1"/>
    </source>
</evidence>
<reference evidence="1" key="1">
    <citation type="submission" date="2014-11" db="EMBL/GenBank/DDBJ databases">
        <authorList>
            <person name="Amaro Gonzalez C."/>
        </authorList>
    </citation>
    <scope>NUCLEOTIDE SEQUENCE</scope>
</reference>
<name>A0A0E9VN86_ANGAN</name>
<sequence length="25" mass="2909">MNKSEEIIRFKIPLFERKAMLGSGN</sequence>
<organism evidence="1">
    <name type="scientific">Anguilla anguilla</name>
    <name type="common">European freshwater eel</name>
    <name type="synonym">Muraena anguilla</name>
    <dbReference type="NCBI Taxonomy" id="7936"/>
    <lineage>
        <taxon>Eukaryota</taxon>
        <taxon>Metazoa</taxon>
        <taxon>Chordata</taxon>
        <taxon>Craniata</taxon>
        <taxon>Vertebrata</taxon>
        <taxon>Euteleostomi</taxon>
        <taxon>Actinopterygii</taxon>
        <taxon>Neopterygii</taxon>
        <taxon>Teleostei</taxon>
        <taxon>Anguilliformes</taxon>
        <taxon>Anguillidae</taxon>
        <taxon>Anguilla</taxon>
    </lineage>
</organism>
<dbReference type="EMBL" id="GBXM01029727">
    <property type="protein sequence ID" value="JAH78850.1"/>
    <property type="molecule type" value="Transcribed_RNA"/>
</dbReference>